<dbReference type="RefSeq" id="WP_274943959.1">
    <property type="nucleotide sequence ID" value="NZ_JANWOI010000003.1"/>
</dbReference>
<dbReference type="InterPro" id="IPR020081">
    <property type="entry name" value="SsrA-bd_prot_CS"/>
</dbReference>
<dbReference type="Pfam" id="PF01668">
    <property type="entry name" value="SmpB"/>
    <property type="match status" value="1"/>
</dbReference>
<dbReference type="NCBIfam" id="TIGR00086">
    <property type="entry name" value="smpB"/>
    <property type="match status" value="1"/>
</dbReference>
<dbReference type="PANTHER" id="PTHR30308">
    <property type="entry name" value="TMRNA-BINDING COMPONENT OF TRANS-TRANSLATION TAGGING COMPLEX"/>
    <property type="match status" value="1"/>
</dbReference>
<evidence type="ECO:0000256" key="2">
    <source>
        <dbReference type="ARBA" id="ARBA00022884"/>
    </source>
</evidence>
<dbReference type="InterPro" id="IPR000037">
    <property type="entry name" value="SsrA-bd_prot"/>
</dbReference>
<dbReference type="AlphaFoldDB" id="A0A9X3TYF3"/>
<evidence type="ECO:0000256" key="3">
    <source>
        <dbReference type="HAMAP-Rule" id="MF_00023"/>
    </source>
</evidence>
<dbReference type="GO" id="GO:0070930">
    <property type="term" value="P:trans-translation-dependent protein tagging"/>
    <property type="evidence" value="ECO:0007669"/>
    <property type="project" value="TreeGrafter"/>
</dbReference>
<accession>A0A9X3TYF3</accession>
<feature type="region of interest" description="Disordered" evidence="4">
    <location>
        <begin position="135"/>
        <end position="158"/>
    </location>
</feature>
<dbReference type="Gene3D" id="2.40.280.10">
    <property type="match status" value="1"/>
</dbReference>
<evidence type="ECO:0000256" key="1">
    <source>
        <dbReference type="ARBA" id="ARBA00022490"/>
    </source>
</evidence>
<name>A0A9X3TYF3_9PROT</name>
<comment type="caution">
    <text evidence="5">The sequence shown here is derived from an EMBL/GenBank/DDBJ whole genome shotgun (WGS) entry which is preliminary data.</text>
</comment>
<proteinExistence type="inferred from homology"/>
<dbReference type="PROSITE" id="PS01317">
    <property type="entry name" value="SSRP"/>
    <property type="match status" value="1"/>
</dbReference>
<evidence type="ECO:0000256" key="4">
    <source>
        <dbReference type="SAM" id="MobiDB-lite"/>
    </source>
</evidence>
<dbReference type="GO" id="GO:0070929">
    <property type="term" value="P:trans-translation"/>
    <property type="evidence" value="ECO:0007669"/>
    <property type="project" value="UniProtKB-UniRule"/>
</dbReference>
<reference evidence="5" key="1">
    <citation type="submission" date="2022-08" db="EMBL/GenBank/DDBJ databases">
        <authorList>
            <person name="Vandamme P."/>
            <person name="Hettiarachchi A."/>
            <person name="Peeters C."/>
            <person name="Cnockaert M."/>
            <person name="Carlier A."/>
        </authorList>
    </citation>
    <scope>NUCLEOTIDE SEQUENCE</scope>
    <source>
        <strain evidence="5">LMG 31809</strain>
    </source>
</reference>
<organism evidence="5 6">
    <name type="scientific">Govanella unica</name>
    <dbReference type="NCBI Taxonomy" id="2975056"/>
    <lineage>
        <taxon>Bacteria</taxon>
        <taxon>Pseudomonadati</taxon>
        <taxon>Pseudomonadota</taxon>
        <taxon>Alphaproteobacteria</taxon>
        <taxon>Emcibacterales</taxon>
        <taxon>Govanellaceae</taxon>
        <taxon>Govanella</taxon>
    </lineage>
</organism>
<dbReference type="PANTHER" id="PTHR30308:SF2">
    <property type="entry name" value="SSRA-BINDING PROTEIN"/>
    <property type="match status" value="1"/>
</dbReference>
<dbReference type="EMBL" id="JANWOI010000003">
    <property type="protein sequence ID" value="MDA5194255.1"/>
    <property type="molecule type" value="Genomic_DNA"/>
</dbReference>
<dbReference type="GO" id="GO:0003723">
    <property type="term" value="F:RNA binding"/>
    <property type="evidence" value="ECO:0007669"/>
    <property type="project" value="UniProtKB-UniRule"/>
</dbReference>
<comment type="similarity">
    <text evidence="3">Belongs to the SmpB family.</text>
</comment>
<dbReference type="SUPFAM" id="SSF74982">
    <property type="entry name" value="Small protein B (SmpB)"/>
    <property type="match status" value="1"/>
</dbReference>
<reference evidence="5" key="2">
    <citation type="journal article" date="2023" name="Syst. Appl. Microbiol.">
        <title>Govania unica gen. nov., sp. nov., a rare biosphere bacterium that represents a novel family in the class Alphaproteobacteria.</title>
        <authorList>
            <person name="Vandamme P."/>
            <person name="Peeters C."/>
            <person name="Hettiarachchi A."/>
            <person name="Cnockaert M."/>
            <person name="Carlier A."/>
        </authorList>
    </citation>
    <scope>NUCLEOTIDE SEQUENCE</scope>
    <source>
        <strain evidence="5">LMG 31809</strain>
    </source>
</reference>
<protein>
    <recommendedName>
        <fullName evidence="3">SsrA-binding protein</fullName>
    </recommendedName>
    <alternativeName>
        <fullName evidence="3">Small protein B</fullName>
    </alternativeName>
</protein>
<evidence type="ECO:0000313" key="6">
    <source>
        <dbReference type="Proteomes" id="UP001141619"/>
    </source>
</evidence>
<sequence>MNAPKAGREIRVIAENRKARHNYFIEDETEAGIMLVGTEVKSLRAGHANIGDAFAEVRGEEIFLINAHIQEYEFGNRNNHDARRPRKLLLNRREINRIMAAIQRKGYTVVPLNIYFNERGRVKVKIGLAKGKQLHDKRASEKERDWSREKGRLLKDHG</sequence>
<keyword evidence="2 3" id="KW-0694">RNA-binding</keyword>
<keyword evidence="6" id="KW-1185">Reference proteome</keyword>
<comment type="subcellular location">
    <subcellularLocation>
        <location evidence="3">Cytoplasm</location>
    </subcellularLocation>
    <text evidence="3">The tmRNA-SmpB complex associates with stalled 70S ribosomes.</text>
</comment>
<dbReference type="GO" id="GO:0005829">
    <property type="term" value="C:cytosol"/>
    <property type="evidence" value="ECO:0007669"/>
    <property type="project" value="TreeGrafter"/>
</dbReference>
<dbReference type="Proteomes" id="UP001141619">
    <property type="component" value="Unassembled WGS sequence"/>
</dbReference>
<gene>
    <name evidence="3 5" type="primary">smpB</name>
    <name evidence="5" type="ORF">NYP16_09860</name>
</gene>
<dbReference type="NCBIfam" id="NF003843">
    <property type="entry name" value="PRK05422.1"/>
    <property type="match status" value="1"/>
</dbReference>
<comment type="function">
    <text evidence="3">Required for rescue of stalled ribosomes mediated by trans-translation. Binds to transfer-messenger RNA (tmRNA), required for stable association of tmRNA with ribosomes. tmRNA and SmpB together mimic tRNA shape, replacing the anticodon stem-loop with SmpB. tmRNA is encoded by the ssrA gene; the 2 termini fold to resemble tRNA(Ala) and it encodes a 'tag peptide', a short internal open reading frame. During trans-translation Ala-aminoacylated tmRNA acts like a tRNA, entering the A-site of stalled ribosomes, displacing the stalled mRNA. The ribosome then switches to translate the ORF on the tmRNA; the nascent peptide is terminated with the 'tag peptide' encoded by the tmRNA and targeted for degradation. The ribosome is freed to recommence translation, which seems to be the essential function of trans-translation.</text>
</comment>
<keyword evidence="1 3" id="KW-0963">Cytoplasm</keyword>
<dbReference type="HAMAP" id="MF_00023">
    <property type="entry name" value="SmpB"/>
    <property type="match status" value="1"/>
</dbReference>
<dbReference type="InterPro" id="IPR023620">
    <property type="entry name" value="SmpB"/>
</dbReference>
<evidence type="ECO:0000313" key="5">
    <source>
        <dbReference type="EMBL" id="MDA5194255.1"/>
    </source>
</evidence>
<dbReference type="CDD" id="cd09294">
    <property type="entry name" value="SmpB"/>
    <property type="match status" value="1"/>
</dbReference>